<dbReference type="InterPro" id="IPR002347">
    <property type="entry name" value="SDR_fam"/>
</dbReference>
<dbReference type="CDD" id="cd05374">
    <property type="entry name" value="17beta-HSD-like_SDR_c"/>
    <property type="match status" value="1"/>
</dbReference>
<dbReference type="SUPFAM" id="SSF51735">
    <property type="entry name" value="NAD(P)-binding Rossmann-fold domains"/>
    <property type="match status" value="1"/>
</dbReference>
<dbReference type="OrthoDB" id="1274115at2759"/>
<sequence length="280" mass="30342">MQWLVTGCSSGLGLELARAILASGQQCIASSRNPSKTPSAVAEIEQRGGIWAALDIAAPDLESRLGEIVDKHGTIDVLVNNAGYAAGGPLETMEIEAIQSQMETNFLGPIRAIKAVVPSMRENRSGVIVNVSSAEYWDPHAGCSVYSASKFALEGLSESLATELSAFGIRVLIVEPGGMRTSFVDPDTVTRPVLPDAYKGTMTEFVLEGILAMHGEQKLDPRKAAQAVVEEVLRPCGAPPVLRLPLGRESLGGMRGWLGGWWGMRICVRRWRWVRIFKWL</sequence>
<dbReference type="PRINTS" id="PR00080">
    <property type="entry name" value="SDRFAMILY"/>
</dbReference>
<reference evidence="5 6" key="1">
    <citation type="submission" date="2018-05" db="EMBL/GenBank/DDBJ databases">
        <title>Whole genome sequencing for identification of molecular markers to develop diagnostic detection tools for the regulated plant pathogen Lachnellula willkommii.</title>
        <authorList>
            <person name="Giroux E."/>
            <person name="Bilodeau G."/>
        </authorList>
    </citation>
    <scope>NUCLEOTIDE SEQUENCE [LARGE SCALE GENOMIC DNA]</scope>
    <source>
        <strain evidence="5 6">CBS 203.66</strain>
    </source>
</reference>
<dbReference type="PANTHER" id="PTHR43976">
    <property type="entry name" value="SHORT CHAIN DEHYDROGENASE"/>
    <property type="match status" value="1"/>
</dbReference>
<dbReference type="AlphaFoldDB" id="A0A8T9B018"/>
<dbReference type="Proteomes" id="UP000469559">
    <property type="component" value="Unassembled WGS sequence"/>
</dbReference>
<dbReference type="GO" id="GO:0016491">
    <property type="term" value="F:oxidoreductase activity"/>
    <property type="evidence" value="ECO:0007669"/>
    <property type="project" value="UniProtKB-KW"/>
</dbReference>
<name>A0A8T9B018_9HELO</name>
<comment type="similarity">
    <text evidence="1 4">Belongs to the short-chain dehydrogenases/reductases (SDR) family.</text>
</comment>
<evidence type="ECO:0000313" key="5">
    <source>
        <dbReference type="EMBL" id="TVY13304.1"/>
    </source>
</evidence>
<dbReference type="InterPro" id="IPR020904">
    <property type="entry name" value="Sc_DH/Rdtase_CS"/>
</dbReference>
<dbReference type="PRINTS" id="PR00081">
    <property type="entry name" value="GDHRDH"/>
</dbReference>
<dbReference type="InterPro" id="IPR036291">
    <property type="entry name" value="NAD(P)-bd_dom_sf"/>
</dbReference>
<dbReference type="InterPro" id="IPR051911">
    <property type="entry name" value="SDR_oxidoreductase"/>
</dbReference>
<accession>A0A8T9B018</accession>
<keyword evidence="3" id="KW-0560">Oxidoreductase</keyword>
<dbReference type="Pfam" id="PF00106">
    <property type="entry name" value="adh_short"/>
    <property type="match status" value="1"/>
</dbReference>
<comment type="caution">
    <text evidence="5">The sequence shown here is derived from an EMBL/GenBank/DDBJ whole genome shotgun (WGS) entry which is preliminary data.</text>
</comment>
<evidence type="ECO:0000313" key="6">
    <source>
        <dbReference type="Proteomes" id="UP000469559"/>
    </source>
</evidence>
<keyword evidence="6" id="KW-1185">Reference proteome</keyword>
<evidence type="ECO:0000256" key="2">
    <source>
        <dbReference type="ARBA" id="ARBA00022857"/>
    </source>
</evidence>
<dbReference type="PANTHER" id="PTHR43976:SF16">
    <property type="entry name" value="SHORT-CHAIN DEHYDROGENASE_REDUCTASE FAMILY PROTEIN"/>
    <property type="match status" value="1"/>
</dbReference>
<organism evidence="5 6">
    <name type="scientific">Lachnellula arida</name>
    <dbReference type="NCBI Taxonomy" id="1316785"/>
    <lineage>
        <taxon>Eukaryota</taxon>
        <taxon>Fungi</taxon>
        <taxon>Dikarya</taxon>
        <taxon>Ascomycota</taxon>
        <taxon>Pezizomycotina</taxon>
        <taxon>Leotiomycetes</taxon>
        <taxon>Helotiales</taxon>
        <taxon>Lachnaceae</taxon>
        <taxon>Lachnellula</taxon>
    </lineage>
</organism>
<gene>
    <name evidence="5" type="primary">RDH8_1</name>
    <name evidence="5" type="ORF">LARI1_G008097</name>
</gene>
<evidence type="ECO:0000256" key="1">
    <source>
        <dbReference type="ARBA" id="ARBA00006484"/>
    </source>
</evidence>
<evidence type="ECO:0000256" key="4">
    <source>
        <dbReference type="RuleBase" id="RU000363"/>
    </source>
</evidence>
<proteinExistence type="inferred from homology"/>
<dbReference type="EMBL" id="QGMF01001019">
    <property type="protein sequence ID" value="TVY13304.1"/>
    <property type="molecule type" value="Genomic_DNA"/>
</dbReference>
<evidence type="ECO:0000256" key="3">
    <source>
        <dbReference type="ARBA" id="ARBA00023002"/>
    </source>
</evidence>
<keyword evidence="2" id="KW-0521">NADP</keyword>
<protein>
    <submittedName>
        <fullName evidence="5">Retinol dehydrogenase 8</fullName>
    </submittedName>
</protein>
<dbReference type="Gene3D" id="3.40.50.720">
    <property type="entry name" value="NAD(P)-binding Rossmann-like Domain"/>
    <property type="match status" value="1"/>
</dbReference>
<dbReference type="PROSITE" id="PS00061">
    <property type="entry name" value="ADH_SHORT"/>
    <property type="match status" value="1"/>
</dbReference>